<dbReference type="AlphaFoldDB" id="A0A927BFC9"/>
<name>A0A927BFC9_9BACT</name>
<evidence type="ECO:0000313" key="1">
    <source>
        <dbReference type="EMBL" id="MBD2769866.1"/>
    </source>
</evidence>
<dbReference type="Proteomes" id="UP000612233">
    <property type="component" value="Unassembled WGS sequence"/>
</dbReference>
<organism evidence="1 2">
    <name type="scientific">Hymenobacter montanus</name>
    <dbReference type="NCBI Taxonomy" id="2771359"/>
    <lineage>
        <taxon>Bacteria</taxon>
        <taxon>Pseudomonadati</taxon>
        <taxon>Bacteroidota</taxon>
        <taxon>Cytophagia</taxon>
        <taxon>Cytophagales</taxon>
        <taxon>Hymenobacteraceae</taxon>
        <taxon>Hymenobacter</taxon>
    </lineage>
</organism>
<keyword evidence="2" id="KW-1185">Reference proteome</keyword>
<accession>A0A927BFC9</accession>
<dbReference type="EMBL" id="JACXAD010000024">
    <property type="protein sequence ID" value="MBD2769866.1"/>
    <property type="molecule type" value="Genomic_DNA"/>
</dbReference>
<comment type="caution">
    <text evidence="1">The sequence shown here is derived from an EMBL/GenBank/DDBJ whole genome shotgun (WGS) entry which is preliminary data.</text>
</comment>
<evidence type="ECO:0000313" key="2">
    <source>
        <dbReference type="Proteomes" id="UP000612233"/>
    </source>
</evidence>
<protein>
    <submittedName>
        <fullName evidence="1">Uncharacterized protein</fullName>
    </submittedName>
</protein>
<gene>
    <name evidence="1" type="ORF">IC235_18405</name>
</gene>
<reference evidence="1" key="1">
    <citation type="submission" date="2020-09" db="EMBL/GenBank/DDBJ databases">
        <authorList>
            <person name="Kim M.K."/>
        </authorList>
    </citation>
    <scope>NUCLEOTIDE SEQUENCE</scope>
    <source>
        <strain evidence="1">BT664</strain>
    </source>
</reference>
<proteinExistence type="predicted"/>
<dbReference type="RefSeq" id="WP_191006675.1">
    <property type="nucleotide sequence ID" value="NZ_JACXAD010000024.1"/>
</dbReference>
<sequence>MPRNLPVNFDPAAPSISASIRIEPISEDKDLTTTVRANVHDALWMLSQQWRVGEFKGEDAGTLVKAKVETQSTKINRYKGWKSPVEEFNPNIPLEARVERQPLILDLGMQLEIGLMWYKVLKANAVASNYSAYVTRFEIAVPAGGSQLEIQSNRYSMNMRKTARKRIMDGAAFVEYLQAGNAARSVPGLNAADLATIDTAEAAFRAWLSNTYCLPTSLADDSWSNEHLEYRFSVSAPLAAAANASQTVLDADRYTLGDIDWYSVDLNADANFQLTAPASVPINNANAIGASQVLSYLPQHLSWKGMPKGRWWEFEDRNIDISKLSTQKQDISKLILMEFGLIYSNDWFVIPHQLEVGSITEIRNLMVTDVFNQRFLIKRAGAASNNSWQKWDMYQVSKKGQPAHQAGLDKLLLLPSLINKVESEPIEKVMFLRDEMANMIWGVEDVVPNDLFGGQNGKDAANNLLDFLELTYPPVTATTTPNQATLRYKLQNTVPENWIPFVPMASQINPANYRARKVQRARFLRYINEQYVPAPIFPRTNLLRQGLDEETPQTNLRFVIPKPRTSSSMPGPEPYFVNQEEVSKSGHVVSATFQRTRWYDGRPFVWIGRKKQTGRGEANVKYEYDVLKDKEAGT</sequence>